<organism evidence="1 2">
    <name type="scientific">Pseudooceanicola algae</name>
    <dbReference type="NCBI Taxonomy" id="1537215"/>
    <lineage>
        <taxon>Bacteria</taxon>
        <taxon>Pseudomonadati</taxon>
        <taxon>Pseudomonadota</taxon>
        <taxon>Alphaproteobacteria</taxon>
        <taxon>Rhodobacterales</taxon>
        <taxon>Paracoccaceae</taxon>
        <taxon>Pseudooceanicola</taxon>
    </lineage>
</organism>
<name>A0A418SAY4_9RHOB</name>
<proteinExistence type="predicted"/>
<evidence type="ECO:0000313" key="1">
    <source>
        <dbReference type="EMBL" id="QPM91285.1"/>
    </source>
</evidence>
<keyword evidence="2" id="KW-1185">Reference proteome</keyword>
<gene>
    <name evidence="1" type="ORF">PSAL_025380</name>
</gene>
<accession>A0A418SAY4</accession>
<reference evidence="1 2" key="1">
    <citation type="submission" date="2020-08" db="EMBL/GenBank/DDBJ databases">
        <title>Genome sequence of Rhodobacteraceae bacterium Lw-13e.</title>
        <authorList>
            <person name="Poehlein A."/>
            <person name="Wolter L."/>
            <person name="Daniel R."/>
            <person name="Brinkhoff T."/>
        </authorList>
    </citation>
    <scope>NUCLEOTIDE SEQUENCE [LARGE SCALE GENOMIC DNA]</scope>
    <source>
        <strain evidence="1 2">Lw-13e</strain>
    </source>
</reference>
<protein>
    <recommendedName>
        <fullName evidence="3">Flagellar protein FliL</fullName>
    </recommendedName>
</protein>
<dbReference type="KEGG" id="palw:PSAL_025380"/>
<dbReference type="AlphaFoldDB" id="A0A418SAY4"/>
<sequence>MKKLLPIILVLLGIGGGTAAGLMLKPAPQTMVEIDPCGDIPPVPDNAEPAADPNGVPGQPEDTSDYEYIKMHNQFIIPVVMQDKVSALVVVSISLEIEPGTSEQIYLREPKLRDVFLQVMFDHANIGGFEGAFTNSNNLDMLRRALLNVARQTMGSMISDVLITDIARQDT</sequence>
<dbReference type="EMBL" id="CP060436">
    <property type="protein sequence ID" value="QPM91285.1"/>
    <property type="molecule type" value="Genomic_DNA"/>
</dbReference>
<evidence type="ECO:0008006" key="3">
    <source>
        <dbReference type="Google" id="ProtNLM"/>
    </source>
</evidence>
<dbReference type="OrthoDB" id="7864548at2"/>
<dbReference type="RefSeq" id="WP_119841001.1">
    <property type="nucleotide sequence ID" value="NZ_CP060436.1"/>
</dbReference>
<evidence type="ECO:0000313" key="2">
    <source>
        <dbReference type="Proteomes" id="UP000283786"/>
    </source>
</evidence>
<dbReference type="Proteomes" id="UP000283786">
    <property type="component" value="Chromosome"/>
</dbReference>